<feature type="compositionally biased region" description="Pro residues" evidence="1">
    <location>
        <begin position="83"/>
        <end position="103"/>
    </location>
</feature>
<feature type="compositionally biased region" description="Low complexity" evidence="1">
    <location>
        <begin position="52"/>
        <end position="82"/>
    </location>
</feature>
<name>A0AAV6JZW4_9ERIC</name>
<sequence>MPWPSSETWTSLGPSSLTTTMTEVEPPSRLFSINSFTAETGAGSLLRRRSGSPRIRPLQASLSPLFDSTPSSPSPFSWASPSLPGPAQPREPPPATLASPPPNTMSSSKWSPSASSSSPPCWPRASNWPST</sequence>
<dbReference type="AlphaFoldDB" id="A0AAV6JZW4"/>
<organism evidence="2 3">
    <name type="scientific">Rhododendron griersonianum</name>
    <dbReference type="NCBI Taxonomy" id="479676"/>
    <lineage>
        <taxon>Eukaryota</taxon>
        <taxon>Viridiplantae</taxon>
        <taxon>Streptophyta</taxon>
        <taxon>Embryophyta</taxon>
        <taxon>Tracheophyta</taxon>
        <taxon>Spermatophyta</taxon>
        <taxon>Magnoliopsida</taxon>
        <taxon>eudicotyledons</taxon>
        <taxon>Gunneridae</taxon>
        <taxon>Pentapetalae</taxon>
        <taxon>asterids</taxon>
        <taxon>Ericales</taxon>
        <taxon>Ericaceae</taxon>
        <taxon>Ericoideae</taxon>
        <taxon>Rhodoreae</taxon>
        <taxon>Rhododendron</taxon>
    </lineage>
</organism>
<dbReference type="Proteomes" id="UP000823749">
    <property type="component" value="Chromosome 6"/>
</dbReference>
<protein>
    <submittedName>
        <fullName evidence="2">Uncharacterized protein</fullName>
    </submittedName>
</protein>
<dbReference type="EMBL" id="JACTNZ010000006">
    <property type="protein sequence ID" value="KAG5545708.1"/>
    <property type="molecule type" value="Genomic_DNA"/>
</dbReference>
<reference evidence="2 3" key="1">
    <citation type="submission" date="2020-08" db="EMBL/GenBank/DDBJ databases">
        <title>Plant Genome Project.</title>
        <authorList>
            <person name="Zhang R.-G."/>
        </authorList>
    </citation>
    <scope>NUCLEOTIDE SEQUENCE [LARGE SCALE GENOMIC DNA]</scope>
    <source>
        <strain evidence="2">WSP0</strain>
        <tissue evidence="2">Leaf</tissue>
    </source>
</reference>
<proteinExistence type="predicted"/>
<feature type="region of interest" description="Disordered" evidence="1">
    <location>
        <begin position="41"/>
        <end position="131"/>
    </location>
</feature>
<evidence type="ECO:0000256" key="1">
    <source>
        <dbReference type="SAM" id="MobiDB-lite"/>
    </source>
</evidence>
<gene>
    <name evidence="2" type="ORF">RHGRI_018003</name>
</gene>
<comment type="caution">
    <text evidence="2">The sequence shown here is derived from an EMBL/GenBank/DDBJ whole genome shotgun (WGS) entry which is preliminary data.</text>
</comment>
<feature type="compositionally biased region" description="Polar residues" evidence="1">
    <location>
        <begin position="1"/>
        <end position="22"/>
    </location>
</feature>
<evidence type="ECO:0000313" key="3">
    <source>
        <dbReference type="Proteomes" id="UP000823749"/>
    </source>
</evidence>
<feature type="region of interest" description="Disordered" evidence="1">
    <location>
        <begin position="1"/>
        <end position="26"/>
    </location>
</feature>
<evidence type="ECO:0000313" key="2">
    <source>
        <dbReference type="EMBL" id="KAG5545708.1"/>
    </source>
</evidence>
<accession>A0AAV6JZW4</accession>
<feature type="compositionally biased region" description="Low complexity" evidence="1">
    <location>
        <begin position="106"/>
        <end position="131"/>
    </location>
</feature>
<keyword evidence="3" id="KW-1185">Reference proteome</keyword>